<dbReference type="PROSITE" id="PS51669">
    <property type="entry name" value="4FE4S_MOW_BIS_MGD"/>
    <property type="match status" value="1"/>
</dbReference>
<dbReference type="Gene3D" id="2.40.40.20">
    <property type="match status" value="1"/>
</dbReference>
<dbReference type="AlphaFoldDB" id="A0A2D3WG98"/>
<evidence type="ECO:0000256" key="2">
    <source>
        <dbReference type="ARBA" id="ARBA00022485"/>
    </source>
</evidence>
<evidence type="ECO:0000256" key="5">
    <source>
        <dbReference type="ARBA" id="ARBA00022729"/>
    </source>
</evidence>
<name>A0A2D3WG98_9BACT</name>
<gene>
    <name evidence="10" type="ORF">CFH80_09665</name>
</gene>
<dbReference type="Pfam" id="PF04879">
    <property type="entry name" value="Molybdop_Fe4S4"/>
    <property type="match status" value="1"/>
</dbReference>
<dbReference type="STRING" id="366522.GCA_001548055_00036"/>
<dbReference type="InterPro" id="IPR006656">
    <property type="entry name" value="Mopterin_OxRdtase"/>
</dbReference>
<keyword evidence="7" id="KW-0408">Iron</keyword>
<dbReference type="GO" id="GO:0016491">
    <property type="term" value="F:oxidoreductase activity"/>
    <property type="evidence" value="ECO:0007669"/>
    <property type="project" value="UniProtKB-KW"/>
</dbReference>
<evidence type="ECO:0000259" key="9">
    <source>
        <dbReference type="PROSITE" id="PS51669"/>
    </source>
</evidence>
<dbReference type="SUPFAM" id="SSF50692">
    <property type="entry name" value="ADC-like"/>
    <property type="match status" value="1"/>
</dbReference>
<protein>
    <submittedName>
        <fullName evidence="10">Thiosulfate reductase</fullName>
    </submittedName>
</protein>
<dbReference type="InterPro" id="IPR006963">
    <property type="entry name" value="Mopterin_OxRdtase_4Fe-4S_dom"/>
</dbReference>
<dbReference type="Pfam" id="PF00384">
    <property type="entry name" value="Molybdopterin"/>
    <property type="match status" value="1"/>
</dbReference>
<keyword evidence="8" id="KW-0411">Iron-sulfur</keyword>
<evidence type="ECO:0000256" key="7">
    <source>
        <dbReference type="ARBA" id="ARBA00023004"/>
    </source>
</evidence>
<dbReference type="EMBL" id="DLUG01000250">
    <property type="protein sequence ID" value="DAB35533.1"/>
    <property type="molecule type" value="Genomic_DNA"/>
</dbReference>
<dbReference type="PANTHER" id="PTHR43742">
    <property type="entry name" value="TRIMETHYLAMINE-N-OXIDE REDUCTASE"/>
    <property type="match status" value="1"/>
</dbReference>
<evidence type="ECO:0000256" key="4">
    <source>
        <dbReference type="ARBA" id="ARBA00022723"/>
    </source>
</evidence>
<evidence type="ECO:0000313" key="10">
    <source>
        <dbReference type="EMBL" id="DAB35533.1"/>
    </source>
</evidence>
<dbReference type="SMART" id="SM00926">
    <property type="entry name" value="Molybdop_Fe4S4"/>
    <property type="match status" value="1"/>
</dbReference>
<reference evidence="10 11" key="1">
    <citation type="journal article" date="2017" name="Front. Microbiol.">
        <title>Comparative Genomic Analysis of the Class Epsilonproteobacteria and Proposed Reclassification to Epsilonbacteraeota (phyl. nov.).</title>
        <authorList>
            <person name="Waite D.W."/>
            <person name="Vanwonterghem I."/>
            <person name="Rinke C."/>
            <person name="Parks D.H."/>
            <person name="Zhang Y."/>
            <person name="Takai K."/>
            <person name="Sievert S.M."/>
            <person name="Simon J."/>
            <person name="Campbell B.J."/>
            <person name="Hanson T.E."/>
            <person name="Woyke T."/>
            <person name="Klotz M.G."/>
            <person name="Hugenholtz P."/>
        </authorList>
    </citation>
    <scope>NUCLEOTIDE SEQUENCE [LARGE SCALE GENOMIC DNA]</scope>
    <source>
        <strain evidence="10">UBA11420</strain>
    </source>
</reference>
<dbReference type="Gene3D" id="3.40.50.740">
    <property type="match status" value="1"/>
</dbReference>
<proteinExistence type="inferred from homology"/>
<evidence type="ECO:0000256" key="8">
    <source>
        <dbReference type="ARBA" id="ARBA00023014"/>
    </source>
</evidence>
<dbReference type="PANTHER" id="PTHR43742:SF9">
    <property type="entry name" value="TETRATHIONATE REDUCTASE SUBUNIT A"/>
    <property type="match status" value="1"/>
</dbReference>
<organism evidence="10 11">
    <name type="scientific">Sulfurospirillum cavolei</name>
    <dbReference type="NCBI Taxonomy" id="366522"/>
    <lineage>
        <taxon>Bacteria</taxon>
        <taxon>Pseudomonadati</taxon>
        <taxon>Campylobacterota</taxon>
        <taxon>Epsilonproteobacteria</taxon>
        <taxon>Campylobacterales</taxon>
        <taxon>Sulfurospirillaceae</taxon>
        <taxon>Sulfurospirillum</taxon>
    </lineage>
</organism>
<dbReference type="SUPFAM" id="SSF53706">
    <property type="entry name" value="Formate dehydrogenase/DMSO reductase, domains 1-3"/>
    <property type="match status" value="1"/>
</dbReference>
<dbReference type="Gene3D" id="2.20.25.90">
    <property type="entry name" value="ADC-like domains"/>
    <property type="match status" value="1"/>
</dbReference>
<sequence length="779" mass="86695">MKVEISRRRFLQGSVAMSVVGGVSLSTSSMIASASAPAKKIGNDTKKVATLCEMCVNKCAAIAHVRNGVVEKLDPNPLFPKSRNMLCARGNSGIQSLYDPDRLKYPLIRDGEKGSGKFKRVTWDEAYAYINEKLTKILDEEKDNRSTVAFCAGEGMAEHTFKTFFTLFGSSHFLNHASLCLATTVSGYSLTIGGYGQADLDNAKYVIMAGANRAEAIVTPDTMDFFKRTNGRGAKLVCVDPRFTNTAAKSDKWLAINVGTDLAFVLALTYVAIKEERYNKAFVENYFNGFETYKEHILSNNYTPEWAEKITGIKAKDIYEVAREFMAAAPQAVYYQGRRTTWSKNDFQLRRAMALFSALGGGVDVKGGICFGKSLPLVEHDVPAPMYAQAKPRIESKEAAVVGGSGSWVAFRNMVLEGRNPYPIRALFNYKHNPMHNMPNAKKTEEFLKKLDLVVTIDTMPSDTVMLSDVVLPECNYLERTDPVVSYGGIEPSIAQRNKVVEPMFESKPVMEIMRGLSAKISKPLFEITKKYDEDVQSAIEDDGEETVYEEFDLTKAFAHDQEELNAHAVEKYEGAAEILKEKGVFYPNMNEYFKKTGVNDYEYYPEHKRAYSVRNLKFNTPSGKIECVLDSLTKKGIDAMPAWKKEYEMAIPEGKFRFITGRHAQFTQSGTANNRLLLNLVPENYAWINKRVASKMGIKFGDKLEVSSSVGKTTIKAYPTEKIGPDTLFFVHGFGVSSSALHLAHNNGGNDAKILEDGIEPMHGSSCLHDTIVAIRKV</sequence>
<comment type="similarity">
    <text evidence="1">Belongs to the prokaryotic molybdopterin-containing oxidoreductase family.</text>
</comment>
<dbReference type="InterPro" id="IPR009010">
    <property type="entry name" value="Asp_de-COase-like_dom_sf"/>
</dbReference>
<dbReference type="GO" id="GO:0051539">
    <property type="term" value="F:4 iron, 4 sulfur cluster binding"/>
    <property type="evidence" value="ECO:0007669"/>
    <property type="project" value="UniProtKB-KW"/>
</dbReference>
<comment type="caution">
    <text evidence="10">The sequence shown here is derived from an EMBL/GenBank/DDBJ whole genome shotgun (WGS) entry which is preliminary data.</text>
</comment>
<dbReference type="GO" id="GO:0043546">
    <property type="term" value="F:molybdopterin cofactor binding"/>
    <property type="evidence" value="ECO:0007669"/>
    <property type="project" value="InterPro"/>
</dbReference>
<accession>A0A2D3WG98</accession>
<keyword evidence="6" id="KW-0560">Oxidoreductase</keyword>
<dbReference type="Gene3D" id="3.40.228.10">
    <property type="entry name" value="Dimethylsulfoxide Reductase, domain 2"/>
    <property type="match status" value="1"/>
</dbReference>
<dbReference type="PROSITE" id="PS51318">
    <property type="entry name" value="TAT"/>
    <property type="match status" value="1"/>
</dbReference>
<evidence type="ECO:0000313" key="11">
    <source>
        <dbReference type="Proteomes" id="UP000231638"/>
    </source>
</evidence>
<keyword evidence="2" id="KW-0004">4Fe-4S</keyword>
<keyword evidence="5" id="KW-0732">Signal</keyword>
<dbReference type="CDD" id="cd02755">
    <property type="entry name" value="MopB_Thiosulfate-R-like"/>
    <property type="match status" value="1"/>
</dbReference>
<dbReference type="InterPro" id="IPR050612">
    <property type="entry name" value="Prok_Mopterin_Oxidored"/>
</dbReference>
<dbReference type="CDD" id="cd02778">
    <property type="entry name" value="MopB_CT_Thiosulfate-R-like"/>
    <property type="match status" value="1"/>
</dbReference>
<keyword evidence="3" id="KW-0500">Molybdenum</keyword>
<dbReference type="Pfam" id="PF01568">
    <property type="entry name" value="Molydop_binding"/>
    <property type="match status" value="1"/>
</dbReference>
<keyword evidence="4" id="KW-0479">Metal-binding</keyword>
<dbReference type="InterPro" id="IPR006657">
    <property type="entry name" value="MoPterin_dinucl-bd_dom"/>
</dbReference>
<dbReference type="InterPro" id="IPR006311">
    <property type="entry name" value="TAT_signal"/>
</dbReference>
<evidence type="ECO:0000256" key="1">
    <source>
        <dbReference type="ARBA" id="ARBA00010312"/>
    </source>
</evidence>
<dbReference type="GO" id="GO:0046872">
    <property type="term" value="F:metal ion binding"/>
    <property type="evidence" value="ECO:0007669"/>
    <property type="project" value="UniProtKB-KW"/>
</dbReference>
<evidence type="ECO:0000256" key="3">
    <source>
        <dbReference type="ARBA" id="ARBA00022505"/>
    </source>
</evidence>
<evidence type="ECO:0000256" key="6">
    <source>
        <dbReference type="ARBA" id="ARBA00023002"/>
    </source>
</evidence>
<feature type="domain" description="4Fe-4S Mo/W bis-MGD-type" evidence="9">
    <location>
        <begin position="45"/>
        <end position="101"/>
    </location>
</feature>
<dbReference type="Proteomes" id="UP000231638">
    <property type="component" value="Unassembled WGS sequence"/>
</dbReference>